<keyword evidence="6" id="KW-0966">Cell projection</keyword>
<keyword evidence="6" id="KW-0282">Flagellum</keyword>
<dbReference type="RefSeq" id="WP_093520619.1">
    <property type="nucleotide sequence ID" value="NZ_FOSK01000007.1"/>
</dbReference>
<feature type="domain" description="Flagellin N-terminal" evidence="4">
    <location>
        <begin position="5"/>
        <end position="139"/>
    </location>
</feature>
<protein>
    <recommendedName>
        <fullName evidence="3">Flagellin</fullName>
    </recommendedName>
</protein>
<comment type="caution">
    <text evidence="6">The sequence shown here is derived from an EMBL/GenBank/DDBJ whole genome shotgun (WGS) entry which is preliminary data.</text>
</comment>
<feature type="domain" description="Flagellin C-terminal" evidence="5">
    <location>
        <begin position="288"/>
        <end position="359"/>
    </location>
</feature>
<keyword evidence="2 3" id="KW-0975">Bacterial flagellum</keyword>
<dbReference type="NCBIfam" id="NF004669">
    <property type="entry name" value="PRK06008.1"/>
    <property type="match status" value="1"/>
</dbReference>
<dbReference type="InterPro" id="IPR001492">
    <property type="entry name" value="Flagellin"/>
</dbReference>
<evidence type="ECO:0000313" key="7">
    <source>
        <dbReference type="Proteomes" id="UP000199598"/>
    </source>
</evidence>
<dbReference type="Pfam" id="PF00669">
    <property type="entry name" value="Flagellin_N"/>
    <property type="match status" value="1"/>
</dbReference>
<keyword evidence="3" id="KW-0964">Secreted</keyword>
<dbReference type="Proteomes" id="UP000199598">
    <property type="component" value="Unassembled WGS sequence"/>
</dbReference>
<keyword evidence="6" id="KW-0969">Cilium</keyword>
<gene>
    <name evidence="6" type="ORF">SAMN04488518_107239</name>
</gene>
<dbReference type="Gene3D" id="1.20.1330.10">
    <property type="entry name" value="f41 fragment of flagellin, N-terminal domain"/>
    <property type="match status" value="1"/>
</dbReference>
<accession>A0A1I4BAI5</accession>
<evidence type="ECO:0000313" key="6">
    <source>
        <dbReference type="EMBL" id="SFK65563.1"/>
    </source>
</evidence>
<reference evidence="6 7" key="1">
    <citation type="submission" date="2016-10" db="EMBL/GenBank/DDBJ databases">
        <authorList>
            <person name="Varghese N."/>
            <person name="Submissions S."/>
        </authorList>
    </citation>
    <scope>NUCLEOTIDE SEQUENCE [LARGE SCALE GENOMIC DNA]</scope>
    <source>
        <strain evidence="6 7">DSM 16392</strain>
    </source>
</reference>
<evidence type="ECO:0000259" key="4">
    <source>
        <dbReference type="Pfam" id="PF00669"/>
    </source>
</evidence>
<comment type="function">
    <text evidence="3">Flagellin is the subunit protein which polymerizes to form the filaments of bacterial flagella.</text>
</comment>
<dbReference type="PANTHER" id="PTHR42792">
    <property type="entry name" value="FLAGELLIN"/>
    <property type="match status" value="1"/>
</dbReference>
<evidence type="ECO:0000256" key="2">
    <source>
        <dbReference type="ARBA" id="ARBA00023143"/>
    </source>
</evidence>
<sequence length="359" mass="38909">MVYSVSTLSSSLRLSDYLIDQRARLDKAVIENASKKHADMGLTLGAQTGAAASFRSEFYQLESQLDTNRQLVTRLDVMDTALDNMHNSASTFRSDLIALKSNSNNLKTASNLAYTELDKLTNSLNTNVSGVYVFGGINTGTAPAADFQFKSPGAPVPLGPEEQIEKVFNDYFMHGIDDPATASIPASGDPLGKDWETFLESPAFKDIFDADWTTHWSSATDEKMTSTIENGVTTTGSGSANEKAFGELAEGLSIVAVFGKLELNVEAEKFITDRAVNSLNGGVDKTIAIEAQNGAIKTNVERTNSDVIAKRDVLNVRINDLENVDENRAAVELSLAQTQLEATYAITAKIKDLNILKYL</sequence>
<dbReference type="SUPFAM" id="SSF64518">
    <property type="entry name" value="Phase 1 flagellin"/>
    <property type="match status" value="1"/>
</dbReference>
<organism evidence="6 7">
    <name type="scientific">Pseudovibrio ascidiaceicola</name>
    <dbReference type="NCBI Taxonomy" id="285279"/>
    <lineage>
        <taxon>Bacteria</taxon>
        <taxon>Pseudomonadati</taxon>
        <taxon>Pseudomonadota</taxon>
        <taxon>Alphaproteobacteria</taxon>
        <taxon>Hyphomicrobiales</taxon>
        <taxon>Stappiaceae</taxon>
        <taxon>Pseudovibrio</taxon>
    </lineage>
</organism>
<name>A0A1I4BAI5_9HYPH</name>
<dbReference type="EMBL" id="FOSK01000007">
    <property type="protein sequence ID" value="SFK65563.1"/>
    <property type="molecule type" value="Genomic_DNA"/>
</dbReference>
<dbReference type="InterPro" id="IPR001029">
    <property type="entry name" value="Flagellin_N"/>
</dbReference>
<dbReference type="PANTHER" id="PTHR42792:SF1">
    <property type="entry name" value="FLAGELLAR HOOK-ASSOCIATED PROTEIN 3"/>
    <property type="match status" value="1"/>
</dbReference>
<evidence type="ECO:0000259" key="5">
    <source>
        <dbReference type="Pfam" id="PF00700"/>
    </source>
</evidence>
<keyword evidence="7" id="KW-1185">Reference proteome</keyword>
<evidence type="ECO:0000256" key="1">
    <source>
        <dbReference type="ARBA" id="ARBA00005709"/>
    </source>
</evidence>
<comment type="subcellular location">
    <subcellularLocation>
        <location evidence="3">Secreted</location>
    </subcellularLocation>
    <subcellularLocation>
        <location evidence="3">Bacterial flagellum</location>
    </subcellularLocation>
</comment>
<evidence type="ECO:0000256" key="3">
    <source>
        <dbReference type="RuleBase" id="RU362073"/>
    </source>
</evidence>
<dbReference type="InterPro" id="IPR046358">
    <property type="entry name" value="Flagellin_C"/>
</dbReference>
<dbReference type="Pfam" id="PF00700">
    <property type="entry name" value="Flagellin_C"/>
    <property type="match status" value="1"/>
</dbReference>
<proteinExistence type="inferred from homology"/>
<comment type="similarity">
    <text evidence="1 3">Belongs to the bacterial flagellin family.</text>
</comment>